<dbReference type="InterPro" id="IPR013519">
    <property type="entry name" value="Int_alpha_beta-p"/>
</dbReference>
<dbReference type="InterPro" id="IPR013649">
    <property type="entry name" value="Integrin_alpha_Ig-like_1"/>
</dbReference>
<evidence type="ECO:0000256" key="6">
    <source>
        <dbReference type="ARBA" id="ARBA00022737"/>
    </source>
</evidence>
<keyword evidence="14" id="KW-0325">Glycoprotein</keyword>
<feature type="repeat" description="FG-GAP" evidence="15">
    <location>
        <begin position="621"/>
        <end position="681"/>
    </location>
</feature>
<reference evidence="19 20" key="1">
    <citation type="journal article" date="2008" name="Nature">
        <title>Genome analysis of the platypus reveals unique signatures of evolution.</title>
        <authorList>
            <person name="Warren W.C."/>
            <person name="Hillier L.W."/>
            <person name="Marshall Graves J.A."/>
            <person name="Birney E."/>
            <person name="Ponting C.P."/>
            <person name="Grutzner F."/>
            <person name="Belov K."/>
            <person name="Miller W."/>
            <person name="Clarke L."/>
            <person name="Chinwalla A.T."/>
            <person name="Yang S.P."/>
            <person name="Heger A."/>
            <person name="Locke D.P."/>
            <person name="Miethke P."/>
            <person name="Waters P.D."/>
            <person name="Veyrunes F."/>
            <person name="Fulton L."/>
            <person name="Fulton B."/>
            <person name="Graves T."/>
            <person name="Wallis J."/>
            <person name="Puente X.S."/>
            <person name="Lopez-Otin C."/>
            <person name="Ordonez G.R."/>
            <person name="Eichler E.E."/>
            <person name="Chen L."/>
            <person name="Cheng Z."/>
            <person name="Deakin J.E."/>
            <person name="Alsop A."/>
            <person name="Thompson K."/>
            <person name="Kirby P."/>
            <person name="Papenfuss A.T."/>
            <person name="Wakefield M.J."/>
            <person name="Olender T."/>
            <person name="Lancet D."/>
            <person name="Huttley G.A."/>
            <person name="Smit A.F."/>
            <person name="Pask A."/>
            <person name="Temple-Smith P."/>
            <person name="Batzer M.A."/>
            <person name="Walker J.A."/>
            <person name="Konkel M.K."/>
            <person name="Harris R.S."/>
            <person name="Whittington C.M."/>
            <person name="Wong E.S."/>
            <person name="Gemmell N.J."/>
            <person name="Buschiazzo E."/>
            <person name="Vargas Jentzsch I.M."/>
            <person name="Merkel A."/>
            <person name="Schmitz J."/>
            <person name="Zemann A."/>
            <person name="Churakov G."/>
            <person name="Kriegs J.O."/>
            <person name="Brosius J."/>
            <person name="Murchison E.P."/>
            <person name="Sachidanandam R."/>
            <person name="Smith C."/>
            <person name="Hannon G.J."/>
            <person name="Tsend-Ayush E."/>
            <person name="McMillan D."/>
            <person name="Attenborough R."/>
            <person name="Rens W."/>
            <person name="Ferguson-Smith M."/>
            <person name="Lefevre C.M."/>
            <person name="Sharp J.A."/>
            <person name="Nicholas K.R."/>
            <person name="Ray D.A."/>
            <person name="Kube M."/>
            <person name="Reinhardt R."/>
            <person name="Pringle T.H."/>
            <person name="Taylor J."/>
            <person name="Jones R.C."/>
            <person name="Nixon B."/>
            <person name="Dacheux J.L."/>
            <person name="Niwa H."/>
            <person name="Sekita Y."/>
            <person name="Huang X."/>
            <person name="Stark A."/>
            <person name="Kheradpour P."/>
            <person name="Kellis M."/>
            <person name="Flicek P."/>
            <person name="Chen Y."/>
            <person name="Webber C."/>
            <person name="Hardison R."/>
            <person name="Nelson J."/>
            <person name="Hallsworth-Pepin K."/>
            <person name="Delehaunty K."/>
            <person name="Markovic C."/>
            <person name="Minx P."/>
            <person name="Feng Y."/>
            <person name="Kremitzki C."/>
            <person name="Mitreva M."/>
            <person name="Glasscock J."/>
            <person name="Wylie T."/>
            <person name="Wohldmann P."/>
            <person name="Thiru P."/>
            <person name="Nhan M.N."/>
            <person name="Pohl C.S."/>
            <person name="Smith S.M."/>
            <person name="Hou S."/>
            <person name="Nefedov M."/>
            <person name="de Jong P.J."/>
            <person name="Renfree M.B."/>
            <person name="Mardis E.R."/>
            <person name="Wilson R.K."/>
        </authorList>
    </citation>
    <scope>NUCLEOTIDE SEQUENCE [LARGE SCALE GENOMIC DNA]</scope>
    <source>
        <strain evidence="19 20">Glennie</strain>
    </source>
</reference>
<dbReference type="Gene3D" id="2.130.10.130">
    <property type="entry name" value="Integrin alpha, N-terminal"/>
    <property type="match status" value="1"/>
</dbReference>
<dbReference type="Ensembl" id="ENSOANT00000054367.1">
    <property type="protein sequence ID" value="ENSOANP00000052556.1"/>
    <property type="gene ID" value="ENSOANG00000010761.4"/>
</dbReference>
<keyword evidence="5" id="KW-0732">Signal</keyword>
<dbReference type="InterPro" id="IPR028994">
    <property type="entry name" value="Integrin_alpha_N"/>
</dbReference>
<dbReference type="InParanoid" id="A0A6I8PF76"/>
<dbReference type="GO" id="GO:0009986">
    <property type="term" value="C:cell surface"/>
    <property type="evidence" value="ECO:0000318"/>
    <property type="project" value="GO_Central"/>
</dbReference>
<dbReference type="Pfam" id="PF00092">
    <property type="entry name" value="VWA"/>
    <property type="match status" value="1"/>
</dbReference>
<dbReference type="GO" id="GO:0008305">
    <property type="term" value="C:integrin complex"/>
    <property type="evidence" value="ECO:0000318"/>
    <property type="project" value="GO_Central"/>
</dbReference>
<reference evidence="19" key="2">
    <citation type="submission" date="2025-08" db="UniProtKB">
        <authorList>
            <consortium name="Ensembl"/>
        </authorList>
    </citation>
    <scope>IDENTIFICATION</scope>
    <source>
        <strain evidence="19">Glennie</strain>
    </source>
</reference>
<dbReference type="Gene3D" id="1.20.5.930">
    <property type="entry name" value="Bicelle-embedded integrin alpha(iib) transmembrane segment"/>
    <property type="match status" value="1"/>
</dbReference>
<evidence type="ECO:0000256" key="11">
    <source>
        <dbReference type="ARBA" id="ARBA00023136"/>
    </source>
</evidence>
<evidence type="ECO:0000256" key="9">
    <source>
        <dbReference type="ARBA" id="ARBA00022989"/>
    </source>
</evidence>
<dbReference type="InterPro" id="IPR036465">
    <property type="entry name" value="vWFA_dom_sf"/>
</dbReference>
<feature type="domain" description="VWFA" evidence="18">
    <location>
        <begin position="202"/>
        <end position="380"/>
    </location>
</feature>
<evidence type="ECO:0000256" key="16">
    <source>
        <dbReference type="RuleBase" id="RU003762"/>
    </source>
</evidence>
<dbReference type="Pfam" id="PF08441">
    <property type="entry name" value="Integrin_A_Ig_1"/>
    <property type="match status" value="1"/>
</dbReference>
<keyword evidence="9" id="KW-1133">Transmembrane helix</keyword>
<dbReference type="AlphaFoldDB" id="A0A6I8PF76"/>
<evidence type="ECO:0000256" key="3">
    <source>
        <dbReference type="ARBA" id="ARBA00022692"/>
    </source>
</evidence>
<dbReference type="GO" id="GO:0046872">
    <property type="term" value="F:metal ion binding"/>
    <property type="evidence" value="ECO:0007669"/>
    <property type="project" value="UniProtKB-KW"/>
</dbReference>
<reference evidence="19" key="3">
    <citation type="submission" date="2025-09" db="UniProtKB">
        <authorList>
            <consortium name="Ensembl"/>
        </authorList>
    </citation>
    <scope>IDENTIFICATION</scope>
    <source>
        <strain evidence="19">Glennie</strain>
    </source>
</reference>
<dbReference type="Pfam" id="PF01839">
    <property type="entry name" value="FG-GAP"/>
    <property type="match status" value="1"/>
</dbReference>
<evidence type="ECO:0000256" key="8">
    <source>
        <dbReference type="ARBA" id="ARBA00022889"/>
    </source>
</evidence>
<feature type="repeat" description="FG-GAP" evidence="15">
    <location>
        <begin position="443"/>
        <end position="494"/>
    </location>
</feature>
<dbReference type="GO" id="GO:0038023">
    <property type="term" value="F:signaling receptor activity"/>
    <property type="evidence" value="ECO:0000318"/>
    <property type="project" value="GO_Central"/>
</dbReference>
<evidence type="ECO:0000256" key="10">
    <source>
        <dbReference type="ARBA" id="ARBA00023037"/>
    </source>
</evidence>
<dbReference type="OMA" id="FIIEACP"/>
<dbReference type="GO" id="GO:0098609">
    <property type="term" value="P:cell-cell adhesion"/>
    <property type="evidence" value="ECO:0000318"/>
    <property type="project" value="GO_Central"/>
</dbReference>
<dbReference type="Gene3D" id="2.60.40.1530">
    <property type="entry name" value="ntegrin, alpha v. Chain A, domain 4"/>
    <property type="match status" value="1"/>
</dbReference>
<keyword evidence="7" id="KW-0106">Calcium</keyword>
<dbReference type="PRINTS" id="PR01185">
    <property type="entry name" value="INTEGRINA"/>
</dbReference>
<evidence type="ECO:0000256" key="1">
    <source>
        <dbReference type="ARBA" id="ARBA00004479"/>
    </source>
</evidence>
<keyword evidence="12" id="KW-1015">Disulfide bond</keyword>
<dbReference type="FunFam" id="2.60.40.1460:FF:000001">
    <property type="entry name" value="Integrin, alpha V"/>
    <property type="match status" value="1"/>
</dbReference>
<feature type="repeat" description="FG-GAP" evidence="15">
    <location>
        <begin position="391"/>
        <end position="442"/>
    </location>
</feature>
<dbReference type="Pfam" id="PF20805">
    <property type="entry name" value="Integrin_A_Ig_2"/>
    <property type="match status" value="1"/>
</dbReference>
<feature type="repeat" description="FG-GAP" evidence="15">
    <location>
        <begin position="558"/>
        <end position="616"/>
    </location>
</feature>
<dbReference type="PROSITE" id="PS50234">
    <property type="entry name" value="VWFA"/>
    <property type="match status" value="1"/>
</dbReference>
<keyword evidence="20" id="KW-1185">Reference proteome</keyword>
<comment type="similarity">
    <text evidence="2 16">Belongs to the integrin alpha chain family.</text>
</comment>
<organism evidence="19 20">
    <name type="scientific">Ornithorhynchus anatinus</name>
    <name type="common">Duckbill platypus</name>
    <dbReference type="NCBI Taxonomy" id="9258"/>
    <lineage>
        <taxon>Eukaryota</taxon>
        <taxon>Metazoa</taxon>
        <taxon>Chordata</taxon>
        <taxon>Craniata</taxon>
        <taxon>Vertebrata</taxon>
        <taxon>Euteleostomi</taxon>
        <taxon>Mammalia</taxon>
        <taxon>Monotremata</taxon>
        <taxon>Ornithorhynchidae</taxon>
        <taxon>Ornithorhynchus</taxon>
    </lineage>
</organism>
<dbReference type="PROSITE" id="PS51470">
    <property type="entry name" value="FG_GAP"/>
    <property type="match status" value="5"/>
</dbReference>
<dbReference type="PRINTS" id="PR00453">
    <property type="entry name" value="VWFADOMAIN"/>
</dbReference>
<keyword evidence="13 16" id="KW-0675">Receptor</keyword>
<dbReference type="FunCoup" id="A0A6I8PF76">
    <property type="interactions" value="653"/>
</dbReference>
<feature type="region of interest" description="Disordered" evidence="17">
    <location>
        <begin position="1035"/>
        <end position="1056"/>
    </location>
</feature>
<dbReference type="SMART" id="SM00327">
    <property type="entry name" value="VWA"/>
    <property type="match status" value="1"/>
</dbReference>
<evidence type="ECO:0000256" key="5">
    <source>
        <dbReference type="ARBA" id="ARBA00022729"/>
    </source>
</evidence>
<dbReference type="InterPro" id="IPR048285">
    <property type="entry name" value="Integrin_alpha_Ig-like_2"/>
</dbReference>
<evidence type="ECO:0000256" key="13">
    <source>
        <dbReference type="ARBA" id="ARBA00023170"/>
    </source>
</evidence>
<accession>A0A6I8PF76</accession>
<dbReference type="Bgee" id="ENSOANG00000010761">
    <property type="expression patterns" value="Expressed in endometrium and 6 other cell types or tissues"/>
</dbReference>
<gene>
    <name evidence="19" type="primary">LOC114809036</name>
</gene>
<dbReference type="SMART" id="SM00191">
    <property type="entry name" value="Int_alpha"/>
    <property type="match status" value="5"/>
</dbReference>
<keyword evidence="6" id="KW-0677">Repeat</keyword>
<proteinExistence type="inferred from homology"/>
<keyword evidence="8 16" id="KW-0130">Cell adhesion</keyword>
<dbReference type="SUPFAM" id="SSF69179">
    <property type="entry name" value="Integrin domains"/>
    <property type="match status" value="2"/>
</dbReference>
<evidence type="ECO:0000259" key="18">
    <source>
        <dbReference type="PROSITE" id="PS50234"/>
    </source>
</evidence>
<feature type="repeat" description="FG-GAP" evidence="15">
    <location>
        <begin position="495"/>
        <end position="555"/>
    </location>
</feature>
<evidence type="ECO:0000313" key="19">
    <source>
        <dbReference type="Ensembl" id="ENSOANP00000052556.1"/>
    </source>
</evidence>
<dbReference type="SUPFAM" id="SSF69318">
    <property type="entry name" value="Integrin alpha N-terminal domain"/>
    <property type="match status" value="1"/>
</dbReference>
<dbReference type="PANTHER" id="PTHR23220:SF118">
    <property type="entry name" value="INTEGRIN ALPHA-X"/>
    <property type="match status" value="1"/>
</dbReference>
<evidence type="ECO:0000256" key="17">
    <source>
        <dbReference type="SAM" id="MobiDB-lite"/>
    </source>
</evidence>
<dbReference type="GeneTree" id="ENSGT00940000154838"/>
<dbReference type="Gene3D" id="2.60.40.1460">
    <property type="entry name" value="Integrin domains. Chain A, domain 2"/>
    <property type="match status" value="1"/>
</dbReference>
<dbReference type="CDD" id="cd01469">
    <property type="entry name" value="vWA_integrins_alpha_subunit"/>
    <property type="match status" value="1"/>
</dbReference>
<sequence length="1192" mass="129271">TYLPGYWSPVRSTSRSTGWRTCVRGPRGAWGQDGWALRIERSLTERSMDQVVTTALLPPPSSGLAFCCGFNLETENPMTFQMGGAGFGQSVVQFQGSQLVVADPLERESAATTGRLYKCDYGTGRCTPILLQPPAEAVNMSLGLSLAARSKSTQLLACGPTVHRACGKNTYLNGFCFLLSSNLLLKKQIPEALQDCPKQESDVAFLIDGSGSIAPRDFEQMKRFIRAVLDRFQGTSTLFALMQFSNMFRTHFTFDDFKKNSNPEDLINPISRLTGLTYTASGIKRVVEQLFSQSQGARKDANKILIVITDGQKYKDPLDYSGTIPLAEAAGIIRYAIGVGTAFRKPEAREELDSIASDPPRDHVFQVNDFGALDNIRNKLQEKIFAIEGTQTGSSSSFQHEMSQEGFSALLTPDGPVLGAVGSFDWSGGVTLYPRAGDSSFINISRESGDMNDAYLGYSADVATQKGIQGLVLGAPRYQHTGKVVMFRKVTRSWNQWAEVTGAQIGSYFGATVCTVDVDRDGSTELVLIGAPHHYAQNAGGLVSVCPMPLRMADWRCESVLRGQPGHPLARFGAALAVMGDTNGDGLADVAVGAPGEEENRGAVYLFHGQAQAQINPTYSQRIGGSQISPGLRYFGQALSGGQDLTQDGLVDVAVGARGRVLLLRSRPVLRVDVSLRFVPPELARAVFDCGEQMVPRREAGEVRVCLNVHKSSRDQLGDSATYDLALDPGRLSPRAIFVESQNWTLRTERTVGLGESCVSMKLLLPMCVEESVTPIVLRLNLSLWGRPIASSGRLRPVLAAGSQDLFTASLPFEKNCGADSICQDDLSVAFSFSSQQTLVVGTSLELNITVTVRNEGEDSYGTLVTFSYPPGLSHRRVSVLQNPRQPRAPRLTCESVRPRSSSCSISHPIFREGAEATFLVTFDVPPTADFGSTLLLSANATSDNNIPKTSRAFFQHQLPVKYGVNVVISRCRPRPLASCQASHPRPLPDQVNNLGLRTLNVTVAFWIPVELDGLPVWTEPEVVPLQVPTAPETFLPLHRRSSSPRDPRPRHLPSPEQGNCSVAVCRLIRCLITSFQVREELTFTLKGNLSFGWAVQVGGWGPRAGPGGVSRPPGPATLPPTCQAKTVVERYEVYSPLPIIVGSSVGGLVLLALLTAGLYKVNPTHLPTLSLPPNLLLPHPRLHRLSPVPSP</sequence>
<evidence type="ECO:0000256" key="7">
    <source>
        <dbReference type="ARBA" id="ARBA00022837"/>
    </source>
</evidence>
<dbReference type="InterPro" id="IPR032695">
    <property type="entry name" value="Integrin_dom_sf"/>
</dbReference>
<name>A0A6I8PF76_ORNAN</name>
<evidence type="ECO:0000256" key="2">
    <source>
        <dbReference type="ARBA" id="ARBA00008054"/>
    </source>
</evidence>
<keyword evidence="3" id="KW-0812">Transmembrane</keyword>
<dbReference type="Proteomes" id="UP000002279">
    <property type="component" value="Chromosome 2"/>
</dbReference>
<evidence type="ECO:0000256" key="14">
    <source>
        <dbReference type="ARBA" id="ARBA00023180"/>
    </source>
</evidence>
<evidence type="ECO:0000256" key="12">
    <source>
        <dbReference type="ARBA" id="ARBA00023157"/>
    </source>
</evidence>
<dbReference type="GO" id="GO:0007229">
    <property type="term" value="P:integrin-mediated signaling pathway"/>
    <property type="evidence" value="ECO:0000318"/>
    <property type="project" value="GO_Central"/>
</dbReference>
<dbReference type="InterPro" id="IPR002035">
    <property type="entry name" value="VWF_A"/>
</dbReference>
<comment type="subcellular location">
    <subcellularLocation>
        <location evidence="1 16">Membrane</location>
        <topology evidence="1 16">Single-pass type I membrane protein</topology>
    </subcellularLocation>
</comment>
<keyword evidence="10 16" id="KW-0401">Integrin</keyword>
<evidence type="ECO:0000256" key="4">
    <source>
        <dbReference type="ARBA" id="ARBA00022723"/>
    </source>
</evidence>
<dbReference type="Pfam" id="PF21520">
    <property type="entry name" value="ITGAX-like_Ig_3"/>
    <property type="match status" value="1"/>
</dbReference>
<dbReference type="PANTHER" id="PTHR23220">
    <property type="entry name" value="INTEGRIN ALPHA"/>
    <property type="match status" value="1"/>
</dbReference>
<dbReference type="InterPro" id="IPR048633">
    <property type="entry name" value="ITGAX-like_Ig_3"/>
</dbReference>
<keyword evidence="11" id="KW-0472">Membrane</keyword>
<protein>
    <recommendedName>
        <fullName evidence="18">VWFA domain-containing protein</fullName>
    </recommendedName>
</protein>
<dbReference type="InterPro" id="IPR000413">
    <property type="entry name" value="Integrin_alpha"/>
</dbReference>
<dbReference type="InterPro" id="IPR013517">
    <property type="entry name" value="FG-GAP"/>
</dbReference>
<dbReference type="FunFam" id="2.130.10.130:FF:000005">
    <property type="entry name" value="Integrin alpha L"/>
    <property type="match status" value="1"/>
</dbReference>
<keyword evidence="4" id="KW-0479">Metal-binding</keyword>
<dbReference type="Gene3D" id="2.60.40.1510">
    <property type="entry name" value="ntegrin, alpha v. Chain A, domain 3"/>
    <property type="match status" value="1"/>
</dbReference>
<dbReference type="Gene3D" id="3.40.50.410">
    <property type="entry name" value="von Willebrand factor, type A domain"/>
    <property type="match status" value="1"/>
</dbReference>
<dbReference type="SUPFAM" id="SSF53300">
    <property type="entry name" value="vWA-like"/>
    <property type="match status" value="1"/>
</dbReference>
<evidence type="ECO:0000313" key="20">
    <source>
        <dbReference type="Proteomes" id="UP000002279"/>
    </source>
</evidence>
<evidence type="ECO:0000256" key="15">
    <source>
        <dbReference type="PROSITE-ProRule" id="PRU00803"/>
    </source>
</evidence>